<evidence type="ECO:0000313" key="13">
    <source>
        <dbReference type="Proteomes" id="UP001144280"/>
    </source>
</evidence>
<evidence type="ECO:0000256" key="1">
    <source>
        <dbReference type="ARBA" id="ARBA00000085"/>
    </source>
</evidence>
<feature type="transmembrane region" description="Helical" evidence="9">
    <location>
        <begin position="29"/>
        <end position="51"/>
    </location>
</feature>
<name>A0ABQ5R4P6_9ACTN</name>
<evidence type="ECO:0000313" key="12">
    <source>
        <dbReference type="EMBL" id="GLI00546.1"/>
    </source>
</evidence>
<keyword evidence="3" id="KW-0597">Phosphoprotein</keyword>
<dbReference type="InterPro" id="IPR036890">
    <property type="entry name" value="HATPase_C_sf"/>
</dbReference>
<keyword evidence="4" id="KW-0808">Transferase</keyword>
<dbReference type="PANTHER" id="PTHR24421:SF10">
    <property type="entry name" value="NITRATE_NITRITE SENSOR PROTEIN NARQ"/>
    <property type="match status" value="1"/>
</dbReference>
<keyword evidence="8" id="KW-0902">Two-component regulatory system</keyword>
<keyword evidence="9" id="KW-1133">Transmembrane helix</keyword>
<dbReference type="Pfam" id="PF07730">
    <property type="entry name" value="HisKA_3"/>
    <property type="match status" value="1"/>
</dbReference>
<evidence type="ECO:0000259" key="10">
    <source>
        <dbReference type="Pfam" id="PF02518"/>
    </source>
</evidence>
<proteinExistence type="predicted"/>
<dbReference type="InterPro" id="IPR003594">
    <property type="entry name" value="HATPase_dom"/>
</dbReference>
<keyword evidence="13" id="KW-1185">Reference proteome</keyword>
<comment type="caution">
    <text evidence="12">The sequence shown here is derived from an EMBL/GenBank/DDBJ whole genome shotgun (WGS) entry which is preliminary data.</text>
</comment>
<dbReference type="PANTHER" id="PTHR24421">
    <property type="entry name" value="NITRATE/NITRITE SENSOR PROTEIN NARX-RELATED"/>
    <property type="match status" value="1"/>
</dbReference>
<dbReference type="SUPFAM" id="SSF55874">
    <property type="entry name" value="ATPase domain of HSP90 chaperone/DNA topoisomerase II/histidine kinase"/>
    <property type="match status" value="1"/>
</dbReference>
<evidence type="ECO:0000256" key="6">
    <source>
        <dbReference type="ARBA" id="ARBA00022777"/>
    </source>
</evidence>
<evidence type="ECO:0000259" key="11">
    <source>
        <dbReference type="Pfam" id="PF07730"/>
    </source>
</evidence>
<keyword evidence="7" id="KW-0067">ATP-binding</keyword>
<feature type="transmembrane region" description="Helical" evidence="9">
    <location>
        <begin position="87"/>
        <end position="109"/>
    </location>
</feature>
<evidence type="ECO:0000256" key="9">
    <source>
        <dbReference type="SAM" id="Phobius"/>
    </source>
</evidence>
<feature type="transmembrane region" description="Helical" evidence="9">
    <location>
        <begin position="162"/>
        <end position="184"/>
    </location>
</feature>
<feature type="domain" description="Histidine kinase/HSP90-like ATPase" evidence="10">
    <location>
        <begin position="315"/>
        <end position="407"/>
    </location>
</feature>
<accession>A0ABQ5R4P6</accession>
<evidence type="ECO:0000256" key="5">
    <source>
        <dbReference type="ARBA" id="ARBA00022741"/>
    </source>
</evidence>
<comment type="catalytic activity">
    <reaction evidence="1">
        <text>ATP + protein L-histidine = ADP + protein N-phospho-L-histidine.</text>
        <dbReference type="EC" id="2.7.13.3"/>
    </reaction>
</comment>
<dbReference type="Pfam" id="PF02518">
    <property type="entry name" value="HATPase_c"/>
    <property type="match status" value="1"/>
</dbReference>
<feature type="domain" description="Signal transduction histidine kinase subgroup 3 dimerisation and phosphoacceptor" evidence="11">
    <location>
        <begin position="204"/>
        <end position="269"/>
    </location>
</feature>
<evidence type="ECO:0000256" key="7">
    <source>
        <dbReference type="ARBA" id="ARBA00022840"/>
    </source>
</evidence>
<dbReference type="InterPro" id="IPR050482">
    <property type="entry name" value="Sensor_HK_TwoCompSys"/>
</dbReference>
<dbReference type="InterPro" id="IPR011712">
    <property type="entry name" value="Sig_transdc_His_kin_sub3_dim/P"/>
</dbReference>
<keyword evidence="6" id="KW-0418">Kinase</keyword>
<sequence>MRASAFWQRNRPAPARYARYAMIEQPRRWPFRVGQAAALFATAVLGMIDMVELTDSPFIALVRVGLALATAALWLPAHRQGSRLLPALAAALAAASLLVTGLSVIAGFIDTSGGSWGIAEALGMTLVLLVVARRAAGRLAVPVAIALICALAAEPLRSGDKTIFVTFGLLQALLGAGAATIGAYQRYGAEARTQQFVVARAEQRAEFARDLHDFVAHHVTGIVVQAQGARYVAEQDPKRVASALEQIEHAGTEAMTAMRRMVAMLRDPGTDAPLAPLAGVDDLPALVDGFSAASGPPTHLNVHGPLEQLPMDVSTSAYRVVMEALTNVRQHAGGATRVDVLVQRTPDWLLVRVADNGAAPHRLPMHRDRPGFGLAGLTERVQAIGGWLHAGPAAGQGWVVDARLPVREKGTA</sequence>
<feature type="transmembrane region" description="Helical" evidence="9">
    <location>
        <begin position="139"/>
        <end position="156"/>
    </location>
</feature>
<dbReference type="Gene3D" id="3.30.565.10">
    <property type="entry name" value="Histidine kinase-like ATPase, C-terminal domain"/>
    <property type="match status" value="1"/>
</dbReference>
<evidence type="ECO:0000256" key="2">
    <source>
        <dbReference type="ARBA" id="ARBA00012438"/>
    </source>
</evidence>
<dbReference type="Proteomes" id="UP001144280">
    <property type="component" value="Unassembled WGS sequence"/>
</dbReference>
<dbReference type="EC" id="2.7.13.3" evidence="2"/>
<evidence type="ECO:0000256" key="8">
    <source>
        <dbReference type="ARBA" id="ARBA00023012"/>
    </source>
</evidence>
<feature type="transmembrane region" description="Helical" evidence="9">
    <location>
        <begin position="57"/>
        <end position="75"/>
    </location>
</feature>
<feature type="transmembrane region" description="Helical" evidence="9">
    <location>
        <begin position="115"/>
        <end position="132"/>
    </location>
</feature>
<keyword evidence="5" id="KW-0547">Nucleotide-binding</keyword>
<dbReference type="EMBL" id="BSDI01000033">
    <property type="protein sequence ID" value="GLI00546.1"/>
    <property type="molecule type" value="Genomic_DNA"/>
</dbReference>
<keyword evidence="9" id="KW-0472">Membrane</keyword>
<protein>
    <recommendedName>
        <fullName evidence="2">histidine kinase</fullName>
        <ecNumber evidence="2">2.7.13.3</ecNumber>
    </recommendedName>
</protein>
<keyword evidence="9" id="KW-0812">Transmembrane</keyword>
<dbReference type="Gene3D" id="1.20.5.1930">
    <property type="match status" value="1"/>
</dbReference>
<gene>
    <name evidence="12" type="ORF">Pa4123_58220</name>
</gene>
<dbReference type="CDD" id="cd16917">
    <property type="entry name" value="HATPase_UhpB-NarQ-NarX-like"/>
    <property type="match status" value="1"/>
</dbReference>
<organism evidence="12 13">
    <name type="scientific">Phytohabitans aurantiacus</name>
    <dbReference type="NCBI Taxonomy" id="3016789"/>
    <lineage>
        <taxon>Bacteria</taxon>
        <taxon>Bacillati</taxon>
        <taxon>Actinomycetota</taxon>
        <taxon>Actinomycetes</taxon>
        <taxon>Micromonosporales</taxon>
        <taxon>Micromonosporaceae</taxon>
    </lineage>
</organism>
<evidence type="ECO:0000256" key="4">
    <source>
        <dbReference type="ARBA" id="ARBA00022679"/>
    </source>
</evidence>
<evidence type="ECO:0000256" key="3">
    <source>
        <dbReference type="ARBA" id="ARBA00022553"/>
    </source>
</evidence>
<reference evidence="12" key="1">
    <citation type="submission" date="2022-12" db="EMBL/GenBank/DDBJ databases">
        <title>New Phytohabitans aurantiacus sp. RD004123 nov., an actinomycete isolated from soil.</title>
        <authorList>
            <person name="Triningsih D.W."/>
            <person name="Harunari E."/>
            <person name="Igarashi Y."/>
        </authorList>
    </citation>
    <scope>NUCLEOTIDE SEQUENCE</scope>
    <source>
        <strain evidence="12">RD004123</strain>
    </source>
</reference>